<reference evidence="1 2" key="1">
    <citation type="journal article" date="2007" name="Nature">
        <title>Evolution of genes and genomes on the Drosophila phylogeny.</title>
        <authorList>
            <consortium name="Drosophila 12 Genomes Consortium"/>
            <person name="Clark A.G."/>
            <person name="Eisen M.B."/>
            <person name="Smith D.R."/>
            <person name="Bergman C.M."/>
            <person name="Oliver B."/>
            <person name="Markow T.A."/>
            <person name="Kaufman T.C."/>
            <person name="Kellis M."/>
            <person name="Gelbart W."/>
            <person name="Iyer V.N."/>
            <person name="Pollard D.A."/>
            <person name="Sackton T.B."/>
            <person name="Larracuente A.M."/>
            <person name="Singh N.D."/>
            <person name="Abad J.P."/>
            <person name="Abt D.N."/>
            <person name="Adryan B."/>
            <person name="Aguade M."/>
            <person name="Akashi H."/>
            <person name="Anderson W.W."/>
            <person name="Aquadro C.F."/>
            <person name="Ardell D.H."/>
            <person name="Arguello R."/>
            <person name="Artieri C.G."/>
            <person name="Barbash D.A."/>
            <person name="Barker D."/>
            <person name="Barsanti P."/>
            <person name="Batterham P."/>
            <person name="Batzoglou S."/>
            <person name="Begun D."/>
            <person name="Bhutkar A."/>
            <person name="Blanco E."/>
            <person name="Bosak S.A."/>
            <person name="Bradley R.K."/>
            <person name="Brand A.D."/>
            <person name="Brent M.R."/>
            <person name="Brooks A.N."/>
            <person name="Brown R.H."/>
            <person name="Butlin R.K."/>
            <person name="Caggese C."/>
            <person name="Calvi B.R."/>
            <person name="Bernardo de Carvalho A."/>
            <person name="Caspi A."/>
            <person name="Castrezana S."/>
            <person name="Celniker S.E."/>
            <person name="Chang J.L."/>
            <person name="Chapple C."/>
            <person name="Chatterji S."/>
            <person name="Chinwalla A."/>
            <person name="Civetta A."/>
            <person name="Clifton S.W."/>
            <person name="Comeron J.M."/>
            <person name="Costello J.C."/>
            <person name="Coyne J.A."/>
            <person name="Daub J."/>
            <person name="David R.G."/>
            <person name="Delcher A.L."/>
            <person name="Delehaunty K."/>
            <person name="Do C.B."/>
            <person name="Ebling H."/>
            <person name="Edwards K."/>
            <person name="Eickbush T."/>
            <person name="Evans J.D."/>
            <person name="Filipski A."/>
            <person name="Findeiss S."/>
            <person name="Freyhult E."/>
            <person name="Fulton L."/>
            <person name="Fulton R."/>
            <person name="Garcia A.C."/>
            <person name="Gardiner A."/>
            <person name="Garfield D.A."/>
            <person name="Garvin B.E."/>
            <person name="Gibson G."/>
            <person name="Gilbert D."/>
            <person name="Gnerre S."/>
            <person name="Godfrey J."/>
            <person name="Good R."/>
            <person name="Gotea V."/>
            <person name="Gravely B."/>
            <person name="Greenberg A.J."/>
            <person name="Griffiths-Jones S."/>
            <person name="Gross S."/>
            <person name="Guigo R."/>
            <person name="Gustafson E.A."/>
            <person name="Haerty W."/>
            <person name="Hahn M.W."/>
            <person name="Halligan D.L."/>
            <person name="Halpern A.L."/>
            <person name="Halter G.M."/>
            <person name="Han M.V."/>
            <person name="Heger A."/>
            <person name="Hillier L."/>
            <person name="Hinrichs A.S."/>
            <person name="Holmes I."/>
            <person name="Hoskins R.A."/>
            <person name="Hubisz M.J."/>
            <person name="Hultmark D."/>
            <person name="Huntley M.A."/>
            <person name="Jaffe D.B."/>
            <person name="Jagadeeshan S."/>
            <person name="Jeck W.R."/>
            <person name="Johnson J."/>
            <person name="Jones C.D."/>
            <person name="Jordan W.C."/>
            <person name="Karpen G.H."/>
            <person name="Kataoka E."/>
            <person name="Keightley P.D."/>
            <person name="Kheradpour P."/>
            <person name="Kirkness E.F."/>
            <person name="Koerich L.B."/>
            <person name="Kristiansen K."/>
            <person name="Kudrna D."/>
            <person name="Kulathinal R.J."/>
            <person name="Kumar S."/>
            <person name="Kwok R."/>
            <person name="Lander E."/>
            <person name="Langley C.H."/>
            <person name="Lapoint R."/>
            <person name="Lazzaro B.P."/>
            <person name="Lee S.J."/>
            <person name="Levesque L."/>
            <person name="Li R."/>
            <person name="Lin C.F."/>
            <person name="Lin M.F."/>
            <person name="Lindblad-Toh K."/>
            <person name="Llopart A."/>
            <person name="Long M."/>
            <person name="Low L."/>
            <person name="Lozovsky E."/>
            <person name="Lu J."/>
            <person name="Luo M."/>
            <person name="Machado C.A."/>
            <person name="Makalowski W."/>
            <person name="Marzo M."/>
            <person name="Matsuda M."/>
            <person name="Matzkin L."/>
            <person name="McAllister B."/>
            <person name="McBride C.S."/>
            <person name="McKernan B."/>
            <person name="McKernan K."/>
            <person name="Mendez-Lago M."/>
            <person name="Minx P."/>
            <person name="Mollenhauer M.U."/>
            <person name="Montooth K."/>
            <person name="Mount S.M."/>
            <person name="Mu X."/>
            <person name="Myers E."/>
            <person name="Negre B."/>
            <person name="Newfeld S."/>
            <person name="Nielsen R."/>
            <person name="Noor M.A."/>
            <person name="O'Grady P."/>
            <person name="Pachter L."/>
            <person name="Papaceit M."/>
            <person name="Parisi M.J."/>
            <person name="Parisi M."/>
            <person name="Parts L."/>
            <person name="Pedersen J.S."/>
            <person name="Pesole G."/>
            <person name="Phillippy A.M."/>
            <person name="Ponting C.P."/>
            <person name="Pop M."/>
            <person name="Porcelli D."/>
            <person name="Powell J.R."/>
            <person name="Prohaska S."/>
            <person name="Pruitt K."/>
            <person name="Puig M."/>
            <person name="Quesneville H."/>
            <person name="Ram K.R."/>
            <person name="Rand D."/>
            <person name="Rasmussen M.D."/>
            <person name="Reed L.K."/>
            <person name="Reenan R."/>
            <person name="Reily A."/>
            <person name="Remington K.A."/>
            <person name="Rieger T.T."/>
            <person name="Ritchie M.G."/>
            <person name="Robin C."/>
            <person name="Rogers Y.H."/>
            <person name="Rohde C."/>
            <person name="Rozas J."/>
            <person name="Rubenfield M.J."/>
            <person name="Ruiz A."/>
            <person name="Russo S."/>
            <person name="Salzberg S.L."/>
            <person name="Sanchez-Gracia A."/>
            <person name="Saranga D.J."/>
            <person name="Sato H."/>
            <person name="Schaeffer S.W."/>
            <person name="Schatz M.C."/>
            <person name="Schlenke T."/>
            <person name="Schwartz R."/>
            <person name="Segarra C."/>
            <person name="Singh R.S."/>
            <person name="Sirot L."/>
            <person name="Sirota M."/>
            <person name="Sisneros N.B."/>
            <person name="Smith C.D."/>
            <person name="Smith T.F."/>
            <person name="Spieth J."/>
            <person name="Stage D.E."/>
            <person name="Stark A."/>
            <person name="Stephan W."/>
            <person name="Strausberg R.L."/>
            <person name="Strempel S."/>
            <person name="Sturgill D."/>
            <person name="Sutton G."/>
            <person name="Sutton G.G."/>
            <person name="Tao W."/>
            <person name="Teichmann S."/>
            <person name="Tobari Y.N."/>
            <person name="Tomimura Y."/>
            <person name="Tsolas J.M."/>
            <person name="Valente V.L."/>
            <person name="Venter E."/>
            <person name="Venter J.C."/>
            <person name="Vicario S."/>
            <person name="Vieira F.G."/>
            <person name="Vilella A.J."/>
            <person name="Villasante A."/>
            <person name="Walenz B."/>
            <person name="Wang J."/>
            <person name="Wasserman M."/>
            <person name="Watts T."/>
            <person name="Wilson D."/>
            <person name="Wilson R.K."/>
            <person name="Wing R.A."/>
            <person name="Wolfner M.F."/>
            <person name="Wong A."/>
            <person name="Wong G.K."/>
            <person name="Wu C.I."/>
            <person name="Wu G."/>
            <person name="Yamamoto D."/>
            <person name="Yang H.P."/>
            <person name="Yang S.P."/>
            <person name="Yorke J.A."/>
            <person name="Yoshida K."/>
            <person name="Zdobnov E."/>
            <person name="Zhang P."/>
            <person name="Zhang Y."/>
            <person name="Zimin A.V."/>
            <person name="Baldwin J."/>
            <person name="Abdouelleil A."/>
            <person name="Abdulkadir J."/>
            <person name="Abebe A."/>
            <person name="Abera B."/>
            <person name="Abreu J."/>
            <person name="Acer S.C."/>
            <person name="Aftuck L."/>
            <person name="Alexander A."/>
            <person name="An P."/>
            <person name="Anderson E."/>
            <person name="Anderson S."/>
            <person name="Arachi H."/>
            <person name="Azer M."/>
            <person name="Bachantsang P."/>
            <person name="Barry A."/>
            <person name="Bayul T."/>
            <person name="Berlin A."/>
            <person name="Bessette D."/>
            <person name="Bloom T."/>
            <person name="Blye J."/>
            <person name="Boguslavskiy L."/>
            <person name="Bonnet C."/>
            <person name="Boukhgalter B."/>
            <person name="Bourzgui I."/>
            <person name="Brown A."/>
            <person name="Cahill P."/>
            <person name="Channer S."/>
            <person name="Cheshatsang Y."/>
            <person name="Chuda L."/>
            <person name="Citroen M."/>
            <person name="Collymore A."/>
            <person name="Cooke P."/>
            <person name="Costello M."/>
            <person name="D'Aco K."/>
            <person name="Daza R."/>
            <person name="De Haan G."/>
            <person name="DeGray S."/>
            <person name="DeMaso C."/>
            <person name="Dhargay N."/>
            <person name="Dooley K."/>
            <person name="Dooley E."/>
            <person name="Doricent M."/>
            <person name="Dorje P."/>
            <person name="Dorjee K."/>
            <person name="Dupes A."/>
            <person name="Elong R."/>
            <person name="Falk J."/>
            <person name="Farina A."/>
            <person name="Faro S."/>
            <person name="Ferguson D."/>
            <person name="Fisher S."/>
            <person name="Foley C.D."/>
            <person name="Franke A."/>
            <person name="Friedrich D."/>
            <person name="Gadbois L."/>
            <person name="Gearin G."/>
            <person name="Gearin C.R."/>
            <person name="Giannoukos G."/>
            <person name="Goode T."/>
            <person name="Graham J."/>
            <person name="Grandbois E."/>
            <person name="Grewal S."/>
            <person name="Gyaltsen K."/>
            <person name="Hafez N."/>
            <person name="Hagos B."/>
            <person name="Hall J."/>
            <person name="Henson C."/>
            <person name="Hollinger A."/>
            <person name="Honan T."/>
            <person name="Huard M.D."/>
            <person name="Hughes L."/>
            <person name="Hurhula B."/>
            <person name="Husby M.E."/>
            <person name="Kamat A."/>
            <person name="Kanga B."/>
            <person name="Kashin S."/>
            <person name="Khazanovich D."/>
            <person name="Kisner P."/>
            <person name="Lance K."/>
            <person name="Lara M."/>
            <person name="Lee W."/>
            <person name="Lennon N."/>
            <person name="Letendre F."/>
            <person name="LeVine R."/>
            <person name="Lipovsky A."/>
            <person name="Liu X."/>
            <person name="Liu J."/>
            <person name="Liu S."/>
            <person name="Lokyitsang T."/>
            <person name="Lokyitsang Y."/>
            <person name="Lubonja R."/>
            <person name="Lui A."/>
            <person name="MacDonald P."/>
            <person name="Magnisalis V."/>
            <person name="Maru K."/>
            <person name="Matthews C."/>
            <person name="McCusker W."/>
            <person name="McDonough S."/>
            <person name="Mehta T."/>
            <person name="Meldrim J."/>
            <person name="Meneus L."/>
            <person name="Mihai O."/>
            <person name="Mihalev A."/>
            <person name="Mihova T."/>
            <person name="Mittelman R."/>
            <person name="Mlenga V."/>
            <person name="Montmayeur A."/>
            <person name="Mulrain L."/>
            <person name="Navidi A."/>
            <person name="Naylor J."/>
            <person name="Negash T."/>
            <person name="Nguyen T."/>
            <person name="Nguyen N."/>
            <person name="Nicol R."/>
            <person name="Norbu C."/>
            <person name="Norbu N."/>
            <person name="Novod N."/>
            <person name="O'Neill B."/>
            <person name="Osman S."/>
            <person name="Markiewicz E."/>
            <person name="Oyono O.L."/>
            <person name="Patti C."/>
            <person name="Phunkhang P."/>
            <person name="Pierre F."/>
            <person name="Priest M."/>
            <person name="Raghuraman S."/>
            <person name="Rege F."/>
            <person name="Reyes R."/>
            <person name="Rise C."/>
            <person name="Rogov P."/>
            <person name="Ross K."/>
            <person name="Ryan E."/>
            <person name="Settipalli S."/>
            <person name="Shea T."/>
            <person name="Sherpa N."/>
            <person name="Shi L."/>
            <person name="Shih D."/>
            <person name="Sparrow T."/>
            <person name="Spaulding J."/>
            <person name="Stalker J."/>
            <person name="Stange-Thomann N."/>
            <person name="Stavropoulos S."/>
            <person name="Stone C."/>
            <person name="Strader C."/>
            <person name="Tesfaye S."/>
            <person name="Thomson T."/>
            <person name="Thoulutsang Y."/>
            <person name="Thoulutsang D."/>
            <person name="Topham K."/>
            <person name="Topping I."/>
            <person name="Tsamla T."/>
            <person name="Vassiliev H."/>
            <person name="Vo A."/>
            <person name="Wangchuk T."/>
            <person name="Wangdi T."/>
            <person name="Weiand M."/>
            <person name="Wilkinson J."/>
            <person name="Wilson A."/>
            <person name="Yadav S."/>
            <person name="Young G."/>
            <person name="Yu Q."/>
            <person name="Zembek L."/>
            <person name="Zhong D."/>
            <person name="Zimmer A."/>
            <person name="Zwirko Z."/>
            <person name="Jaffe D.B."/>
            <person name="Alvarez P."/>
            <person name="Brockman W."/>
            <person name="Butler J."/>
            <person name="Chin C."/>
            <person name="Gnerre S."/>
            <person name="Grabherr M."/>
            <person name="Kleber M."/>
            <person name="Mauceli E."/>
            <person name="MacCallum I."/>
        </authorList>
    </citation>
    <scope>NUCLEOTIDE SEQUENCE [LARGE SCALE GENOMIC DNA]</scope>
    <source>
        <strain evidence="2">white501</strain>
    </source>
</reference>
<accession>B4NT97</accession>
<dbReference type="OMA" id="RRVVHQK"/>
<sequence length="62" mass="6966">MTANLDVDTSLDMDVDVDMPATPRRVVHQKMSRGEIRLYGMENEVTNGQQGRVIDVNMSART</sequence>
<organism evidence="1 2">
    <name type="scientific">Drosophila simulans</name>
    <name type="common">Fruit fly</name>
    <dbReference type="NCBI Taxonomy" id="7240"/>
    <lineage>
        <taxon>Eukaryota</taxon>
        <taxon>Metazoa</taxon>
        <taxon>Ecdysozoa</taxon>
        <taxon>Arthropoda</taxon>
        <taxon>Hexapoda</taxon>
        <taxon>Insecta</taxon>
        <taxon>Pterygota</taxon>
        <taxon>Neoptera</taxon>
        <taxon>Endopterygota</taxon>
        <taxon>Diptera</taxon>
        <taxon>Brachycera</taxon>
        <taxon>Muscomorpha</taxon>
        <taxon>Ephydroidea</taxon>
        <taxon>Drosophilidae</taxon>
        <taxon>Drosophila</taxon>
        <taxon>Sophophora</taxon>
    </lineage>
</organism>
<proteinExistence type="predicted"/>
<gene>
    <name evidence="1" type="primary">Dsim\GD15114</name>
    <name evidence="1" type="ORF">Dsim_GD15114</name>
</gene>
<dbReference type="EMBL" id="CH982855">
    <property type="protein sequence ID" value="EDX15787.1"/>
    <property type="molecule type" value="Genomic_DNA"/>
</dbReference>
<evidence type="ECO:0000313" key="1">
    <source>
        <dbReference type="EMBL" id="EDX15787.1"/>
    </source>
</evidence>
<name>B4NT97_DROSI</name>
<protein>
    <submittedName>
        <fullName evidence="1">GD15114</fullName>
    </submittedName>
</protein>
<dbReference type="HOGENOM" id="CLU_2906502_0_0_1"/>
<evidence type="ECO:0000313" key="2">
    <source>
        <dbReference type="Proteomes" id="UP000000304"/>
    </source>
</evidence>
<keyword evidence="2" id="KW-1185">Reference proteome</keyword>
<dbReference type="AlphaFoldDB" id="B4NT97"/>
<dbReference type="Proteomes" id="UP000000304">
    <property type="component" value="Unassembled WGS sequence"/>
</dbReference>